<feature type="binding site" evidence="10 11">
    <location>
        <position position="454"/>
    </location>
    <ligand>
        <name>Zn(2+)</name>
        <dbReference type="ChEBI" id="CHEBI:29105"/>
    </ligand>
</feature>
<keyword evidence="6 10" id="KW-0067">ATP-binding</keyword>
<comment type="subunit">
    <text evidence="10">Homodimer. Forms a heterotetramer composed of two Mre11 subunits and two Rad50 subunits.</text>
</comment>
<feature type="compositionally biased region" description="Basic and acidic residues" evidence="12">
    <location>
        <begin position="310"/>
        <end position="331"/>
    </location>
</feature>
<evidence type="ECO:0000313" key="15">
    <source>
        <dbReference type="Proteomes" id="UP000030710"/>
    </source>
</evidence>
<evidence type="ECO:0000256" key="12">
    <source>
        <dbReference type="SAM" id="MobiDB-lite"/>
    </source>
</evidence>
<dbReference type="GO" id="GO:0006302">
    <property type="term" value="P:double-strand break repair"/>
    <property type="evidence" value="ECO:0007669"/>
    <property type="project" value="UniProtKB-UniRule"/>
</dbReference>
<feature type="region of interest" description="Disordered" evidence="12">
    <location>
        <begin position="868"/>
        <end position="898"/>
    </location>
</feature>
<feature type="binding site" evidence="10">
    <location>
        <begin position="32"/>
        <end position="38"/>
    </location>
    <ligand>
        <name>ATP</name>
        <dbReference type="ChEBI" id="CHEBI:30616"/>
    </ligand>
</feature>
<evidence type="ECO:0000256" key="3">
    <source>
        <dbReference type="ARBA" id="ARBA00022763"/>
    </source>
</evidence>
<dbReference type="InterPro" id="IPR053480">
    <property type="entry name" value="DSB_repair_ATPase"/>
</dbReference>
<comment type="similarity">
    <text evidence="10">Belongs to the SMC family. RAD50 subfamily.</text>
</comment>
<evidence type="ECO:0000256" key="10">
    <source>
        <dbReference type="HAMAP-Rule" id="MF_00449"/>
    </source>
</evidence>
<evidence type="ECO:0000256" key="11">
    <source>
        <dbReference type="PROSITE-ProRule" id="PRU00471"/>
    </source>
</evidence>
<keyword evidence="2 10" id="KW-0547">Nucleotide-binding</keyword>
<dbReference type="InterPro" id="IPR027417">
    <property type="entry name" value="P-loop_NTPase"/>
</dbReference>
<evidence type="ECO:0000256" key="4">
    <source>
        <dbReference type="ARBA" id="ARBA00022801"/>
    </source>
</evidence>
<comment type="cofactor">
    <cofactor evidence="10">
        <name>Zn(2+)</name>
        <dbReference type="ChEBI" id="CHEBI:29105"/>
    </cofactor>
    <text evidence="10">Binds 1 zinc ion per homodimer.</text>
</comment>
<name>U1PWD3_9EURY</name>
<dbReference type="NCBIfam" id="NF002572">
    <property type="entry name" value="PRK02224.1"/>
    <property type="match status" value="1"/>
</dbReference>
<evidence type="ECO:0000256" key="1">
    <source>
        <dbReference type="ARBA" id="ARBA00022723"/>
    </source>
</evidence>
<sequence>MRFDHITLEHFKPYADASLDLRDGVTVIHGLNGSGKSSLLEACFFALYGARALDETLDDIVTTDEDDATIELSFSHAGSQYHIKRRLRRSGDRIQTVQCTLDGPDTEIDGATDVRAFITDILRMDAEAFVNCAYVRQGEVNKLINATPTQRQAIIDDLLQLGQLEMYRERASDARLGVEDILSEQRGAQTELETQIERKEDAGLHEQLNKYEAAKADLDSEIERFEENKARAEETRDNAKEILTSYKNTQEELSKLDSEIEDLQTTIEEDESTRSDLRNNVKTKTERVETLSSALTDALSSAEVTSADEESLRTRRSALEKKESSVRDSLRTTRQQRTMFENQAEKLTERVDDLESRADELRERVSEAETTITEAKERITAQRDTHSTITEQITAVRERFRNSPADLGDAMGYLETLQKDRDDIRDNLASARASLSTVQDRRDEAQTLQEAGKCPTCEQLVEGSPHVEAIDEYDTQIETLTDRITELEERQAKVNDKVETAESLVEAERQFETLKERKSLASERIEDARETVDEQTEIVTSLREDAEELDTEAEQKREAAATQMTNAETKAEEISAFESKLEKIGSARDRLDDLEEIQSKIENTKTEIERLRERREEIANRNDERREYLQAKRDRRAELAADVDESRIKKARDNREQATSYLEDVSKKLDELREERDTIQSQIGSVRGELENLAELREKYTAINERVNALEQLHEQVETLSSTYRELRADLRKQNVETLERMLNEVFNLVYDNDAYSRIQLDDAYKLTIFQKDETALNPEQLSGGERALFNLSLRCAIYRLLAEGIDGTAPMPPLILDEPTVFLDAGHVGRLVDLIEDMQRRGVAQILIVSHDKELIAAADHLVTVDKDPTSNRSSIKRIDDPQRTALSGASPNKTPQ</sequence>
<feature type="compositionally biased region" description="Polar residues" evidence="12">
    <location>
        <begin position="886"/>
        <end position="898"/>
    </location>
</feature>
<evidence type="ECO:0000256" key="5">
    <source>
        <dbReference type="ARBA" id="ARBA00022833"/>
    </source>
</evidence>
<dbReference type="SUPFAM" id="SSF75712">
    <property type="entry name" value="Rad50 coiled-coil Zn hook"/>
    <property type="match status" value="1"/>
</dbReference>
<dbReference type="InterPro" id="IPR038729">
    <property type="entry name" value="Rad50/SbcC_AAA"/>
</dbReference>
<dbReference type="Proteomes" id="UP000030710">
    <property type="component" value="Unassembled WGS sequence"/>
</dbReference>
<keyword evidence="5 10" id="KW-0862">Zinc</keyword>
<comment type="domain">
    <text evidence="10">The two conserved Cys that bind zinc constitute the zinc-hook, which separates the large intramolecular coiled coil regions. The 2 Cys residues coordinate one molecule of zinc with the help of the 2 Cys residues of the zinc-hook of another Rad50 molecule, thereby forming a V-shaped homodimer.</text>
</comment>
<dbReference type="RefSeq" id="WP_021056209.1">
    <property type="nucleotide sequence ID" value="NZ_KE356561.1"/>
</dbReference>
<evidence type="ECO:0000256" key="6">
    <source>
        <dbReference type="ARBA" id="ARBA00022840"/>
    </source>
</evidence>
<evidence type="ECO:0000256" key="7">
    <source>
        <dbReference type="ARBA" id="ARBA00023054"/>
    </source>
</evidence>
<evidence type="ECO:0000256" key="2">
    <source>
        <dbReference type="ARBA" id="ARBA00022741"/>
    </source>
</evidence>
<dbReference type="GO" id="GO:0008270">
    <property type="term" value="F:zinc ion binding"/>
    <property type="evidence" value="ECO:0007669"/>
    <property type="project" value="UniProtKB-UniRule"/>
</dbReference>
<reference evidence="14 15" key="1">
    <citation type="journal article" date="2013" name="PLoS ONE">
        <title>Assembly-driven community genomics of a hypersaline microbial ecosystem.</title>
        <authorList>
            <person name="Podell S."/>
            <person name="Ugalde J.A."/>
            <person name="Narasingarao P."/>
            <person name="Banfield J.F."/>
            <person name="Heidelberg K.B."/>
            <person name="Allen E.E."/>
        </authorList>
    </citation>
    <scope>NUCLEOTIDE SEQUENCE [LARGE SCALE GENOMIC DNA]</scope>
    <source>
        <strain evidence="15">J07HQW2</strain>
    </source>
</reference>
<keyword evidence="8 10" id="KW-0234">DNA repair</keyword>
<dbReference type="PANTHER" id="PTHR32114:SF2">
    <property type="entry name" value="ABC TRANSPORTER ABCH.3"/>
    <property type="match status" value="1"/>
</dbReference>
<organism evidence="14 15">
    <name type="scientific">Haloquadratum walsbyi J07HQW2</name>
    <dbReference type="NCBI Taxonomy" id="1238425"/>
    <lineage>
        <taxon>Archaea</taxon>
        <taxon>Methanobacteriati</taxon>
        <taxon>Methanobacteriota</taxon>
        <taxon>Stenosarchaea group</taxon>
        <taxon>Halobacteria</taxon>
        <taxon>Halobacteriales</taxon>
        <taxon>Haloferacaceae</taxon>
        <taxon>Haloquadratum</taxon>
    </lineage>
</organism>
<dbReference type="Gene3D" id="3.40.50.300">
    <property type="entry name" value="P-loop containing nucleotide triphosphate hydrolases"/>
    <property type="match status" value="2"/>
</dbReference>
<keyword evidence="4 10" id="KW-0378">Hydrolase</keyword>
<evidence type="ECO:0000259" key="13">
    <source>
        <dbReference type="PROSITE" id="PS51131"/>
    </source>
</evidence>
<gene>
    <name evidence="10" type="primary">rad50</name>
    <name evidence="14" type="ORF">J07HQW2_03229</name>
</gene>
<dbReference type="AlphaFoldDB" id="U1PWD3"/>
<dbReference type="SUPFAM" id="SSF52540">
    <property type="entry name" value="P-loop containing nucleoside triphosphate hydrolases"/>
    <property type="match status" value="1"/>
</dbReference>
<comment type="function">
    <text evidence="10">Part of the Rad50/Mre11 complex, which is involved in the early steps of DNA double-strand break (DSB) repair. Rad50 controls the balance between DNA end bridging and DNA resection via ATP-dependent structural rearrangements of the Rad50/Mre11 complex.</text>
</comment>
<dbReference type="PANTHER" id="PTHR32114">
    <property type="entry name" value="ABC TRANSPORTER ABCH.3"/>
    <property type="match status" value="1"/>
</dbReference>
<dbReference type="NCBIfam" id="NF041035">
    <property type="entry name" value="Rad50_Halo"/>
    <property type="match status" value="1"/>
</dbReference>
<protein>
    <recommendedName>
        <fullName evidence="10">DNA double-strand break repair Rad50 ATPase</fullName>
    </recommendedName>
</protein>
<dbReference type="SUPFAM" id="SSF57997">
    <property type="entry name" value="Tropomyosin"/>
    <property type="match status" value="1"/>
</dbReference>
<evidence type="ECO:0000256" key="8">
    <source>
        <dbReference type="ARBA" id="ARBA00023204"/>
    </source>
</evidence>
<dbReference type="STRING" id="1238425.J07HQW2_03229"/>
<dbReference type="Pfam" id="PF13476">
    <property type="entry name" value="AAA_23"/>
    <property type="match status" value="1"/>
</dbReference>
<dbReference type="HOGENOM" id="CLU_004785_0_1_2"/>
<comment type="similarity">
    <text evidence="9">Belongs to the Sph1/Sph2 family.</text>
</comment>
<comment type="caution">
    <text evidence="10">Lacks conserved residue(s) required for the propagation of feature annotation.</text>
</comment>
<keyword evidence="1 10" id="KW-0479">Metal-binding</keyword>
<evidence type="ECO:0000256" key="9">
    <source>
        <dbReference type="ARBA" id="ARBA00049666"/>
    </source>
</evidence>
<feature type="coiled-coil region" evidence="10">
    <location>
        <begin position="182"/>
        <end position="287"/>
    </location>
</feature>
<dbReference type="GO" id="GO:0005524">
    <property type="term" value="F:ATP binding"/>
    <property type="evidence" value="ECO:0007669"/>
    <property type="project" value="UniProtKB-UniRule"/>
</dbReference>
<dbReference type="eggNOG" id="arCOG00368">
    <property type="taxonomic scope" value="Archaea"/>
</dbReference>
<accession>U1PWD3</accession>
<proteinExistence type="inferred from homology"/>
<dbReference type="Gene3D" id="1.10.287.510">
    <property type="entry name" value="Helix hairpin bin"/>
    <property type="match status" value="1"/>
</dbReference>
<feature type="region of interest" description="Disordered" evidence="12">
    <location>
        <begin position="306"/>
        <end position="332"/>
    </location>
</feature>
<feature type="coiled-coil region" evidence="10">
    <location>
        <begin position="470"/>
        <end position="737"/>
    </location>
</feature>
<dbReference type="EMBL" id="KE356561">
    <property type="protein sequence ID" value="ERG96746.1"/>
    <property type="molecule type" value="Genomic_DNA"/>
</dbReference>
<keyword evidence="7 10" id="KW-0175">Coiled coil</keyword>
<feature type="binding site" evidence="10">
    <location>
        <position position="137"/>
    </location>
    <ligand>
        <name>ATP</name>
        <dbReference type="ChEBI" id="CHEBI:30616"/>
    </ligand>
</feature>
<feature type="binding site" evidence="10 11">
    <location>
        <position position="457"/>
    </location>
    <ligand>
        <name>Zn(2+)</name>
        <dbReference type="ChEBI" id="CHEBI:29105"/>
    </ligand>
</feature>
<feature type="domain" description="Zinc-hook" evidence="13">
    <location>
        <begin position="407"/>
        <end position="506"/>
    </location>
</feature>
<evidence type="ECO:0000313" key="14">
    <source>
        <dbReference type="EMBL" id="ERG96746.1"/>
    </source>
</evidence>
<dbReference type="InterPro" id="IPR022982">
    <property type="entry name" value="Rad50_ATPase_archaeal"/>
</dbReference>
<dbReference type="InterPro" id="IPR013134">
    <property type="entry name" value="Zn_hook_RAD50"/>
</dbReference>
<keyword evidence="3 10" id="KW-0227">DNA damage</keyword>
<feature type="binding site" evidence="10">
    <location>
        <position position="12"/>
    </location>
    <ligand>
        <name>ATP</name>
        <dbReference type="ChEBI" id="CHEBI:30616"/>
    </ligand>
</feature>
<dbReference type="PROSITE" id="PS51131">
    <property type="entry name" value="ZN_HOOK"/>
    <property type="match status" value="1"/>
</dbReference>
<dbReference type="HAMAP" id="MF_00449">
    <property type="entry name" value="RAD50"/>
    <property type="match status" value="1"/>
</dbReference>
<dbReference type="GO" id="GO:0016887">
    <property type="term" value="F:ATP hydrolysis activity"/>
    <property type="evidence" value="ECO:0007669"/>
    <property type="project" value="UniProtKB-UniRule"/>
</dbReference>